<dbReference type="Proteomes" id="UP000034837">
    <property type="component" value="Unassembled WGS sequence"/>
</dbReference>
<dbReference type="Gene3D" id="3.60.15.10">
    <property type="entry name" value="Ribonuclease Z/Hydroxyacylglutathione hydrolase-like"/>
    <property type="match status" value="1"/>
</dbReference>
<name>A0A0G1A7Z6_9BACT</name>
<dbReference type="PANTHER" id="PTHR39189:SF1">
    <property type="entry name" value="UPF0173 METAL-DEPENDENT HYDROLASE YTKL"/>
    <property type="match status" value="1"/>
</dbReference>
<dbReference type="SUPFAM" id="SSF56281">
    <property type="entry name" value="Metallo-hydrolase/oxidoreductase"/>
    <property type="match status" value="1"/>
</dbReference>
<comment type="caution">
    <text evidence="1">The sequence shown here is derived from an EMBL/GenBank/DDBJ whole genome shotgun (WGS) entry which is preliminary data.</text>
</comment>
<accession>A0A0G1A7Z6</accession>
<evidence type="ECO:0000313" key="2">
    <source>
        <dbReference type="Proteomes" id="UP000034837"/>
    </source>
</evidence>
<dbReference type="EMBL" id="LCDO01000003">
    <property type="protein sequence ID" value="KKS57160.1"/>
    <property type="molecule type" value="Genomic_DNA"/>
</dbReference>
<protein>
    <submittedName>
        <fullName evidence="1">Zn-dependent hydrolase of the beta-lactamase fold-like protein</fullName>
    </submittedName>
</protein>
<reference evidence="1 2" key="1">
    <citation type="journal article" date="2015" name="Nature">
        <title>rRNA introns, odd ribosomes, and small enigmatic genomes across a large radiation of phyla.</title>
        <authorList>
            <person name="Brown C.T."/>
            <person name="Hug L.A."/>
            <person name="Thomas B.C."/>
            <person name="Sharon I."/>
            <person name="Castelle C.J."/>
            <person name="Singh A."/>
            <person name="Wilkins M.J."/>
            <person name="Williams K.H."/>
            <person name="Banfield J.F."/>
        </authorList>
    </citation>
    <scope>NUCLEOTIDE SEQUENCE [LARGE SCALE GENOMIC DNA]</scope>
</reference>
<dbReference type="GO" id="GO:0016787">
    <property type="term" value="F:hydrolase activity"/>
    <property type="evidence" value="ECO:0007669"/>
    <property type="project" value="UniProtKB-KW"/>
</dbReference>
<organism evidence="1 2">
    <name type="scientific">Candidatus Magasanikbacteria bacterium GW2011_GWA2_42_32</name>
    <dbReference type="NCBI Taxonomy" id="1619039"/>
    <lineage>
        <taxon>Bacteria</taxon>
        <taxon>Candidatus Magasanikiibacteriota</taxon>
    </lineage>
</organism>
<dbReference type="PANTHER" id="PTHR39189">
    <property type="entry name" value="UPF0173 METAL-DEPENDENT HYDROLASE YTKL"/>
    <property type="match status" value="1"/>
</dbReference>
<gene>
    <name evidence="1" type="ORF">UV20_C0003G0102</name>
</gene>
<evidence type="ECO:0000313" key="1">
    <source>
        <dbReference type="EMBL" id="KKS57160.1"/>
    </source>
</evidence>
<dbReference type="Pfam" id="PF13483">
    <property type="entry name" value="Lactamase_B_3"/>
    <property type="match status" value="1"/>
</dbReference>
<dbReference type="AlphaFoldDB" id="A0A0G1A7Z6"/>
<sequence>MHISWLGNSAFKIETKTPLKEEVSILINPYNLPKADLPRNLKSDIVLLTNGAENTITLSGEPFVISTPGEYEIQGVMIYAIPLPKVDKEEPQLIYHFETELMSLTFLGTFKGKLTDELIEKLGVVDIALLPIGGKTVLSADEANDLIGQIEPRLVIPHSFNSPGQNLPFDNADKFAKLMGQKDVEWLPKLKVNKRDLPQEETKLVLLSKG</sequence>
<dbReference type="InterPro" id="IPR036866">
    <property type="entry name" value="RibonucZ/Hydroxyglut_hydro"/>
</dbReference>
<proteinExistence type="predicted"/>
<keyword evidence="1" id="KW-0378">Hydrolase</keyword>